<evidence type="ECO:0000256" key="2">
    <source>
        <dbReference type="ARBA" id="ARBA00022630"/>
    </source>
</evidence>
<protein>
    <recommendedName>
        <fullName evidence="7">Flavin prenyltransferase UbiX</fullName>
        <ecNumber evidence="7">2.5.1.129</ecNumber>
    </recommendedName>
</protein>
<evidence type="ECO:0000256" key="7">
    <source>
        <dbReference type="HAMAP-Rule" id="MF_01984"/>
    </source>
</evidence>
<keyword evidence="4 7" id="KW-0808">Transferase</keyword>
<dbReference type="GO" id="GO:0106141">
    <property type="term" value="F:flavin prenyltransferase activity"/>
    <property type="evidence" value="ECO:0007669"/>
    <property type="project" value="UniProtKB-EC"/>
</dbReference>
<dbReference type="PANTHER" id="PTHR43374">
    <property type="entry name" value="FLAVIN PRENYLTRANSFERASE"/>
    <property type="match status" value="1"/>
</dbReference>
<feature type="binding site" evidence="7">
    <location>
        <begin position="17"/>
        <end position="19"/>
    </location>
    <ligand>
        <name>FMN</name>
        <dbReference type="ChEBI" id="CHEBI:58210"/>
    </ligand>
</feature>
<dbReference type="PANTHER" id="PTHR43374:SF1">
    <property type="entry name" value="FLAVIN PRENYLTRANSFERASE PAD1, MITOCHONDRIAL"/>
    <property type="match status" value="1"/>
</dbReference>
<keyword evidence="2 7" id="KW-0285">Flavoprotein</keyword>
<feature type="domain" description="Flavoprotein" evidence="8">
    <location>
        <begin position="11"/>
        <end position="194"/>
    </location>
</feature>
<feature type="binding site" evidence="7">
    <location>
        <position position="189"/>
    </location>
    <ligand>
        <name>dimethylallyl phosphate</name>
        <dbReference type="ChEBI" id="CHEBI:88052"/>
    </ligand>
</feature>
<sequence length="209" mass="22383">MTRPTEPRHAVALAMTGASGAPYGLRLLECLIRAGRPVYLMVSAPAQVVLATETDLQVPGRPEAMEAFLAERYAAAPGQLRVFGREQWTAPVASGSAGVPAMVVCPCSTGTLSAIATGASNNLIERAADVMLKEGRRLILVPRETPLSAIHLEHMLKLARLGVTILPASPGFYHHPQRVEDLVDFVVARILDQLGIEQALAPRWGYGSE</sequence>
<accession>A0A369CJ90</accession>
<feature type="binding site" evidence="7">
    <location>
        <position position="43"/>
    </location>
    <ligand>
        <name>FMN</name>
        <dbReference type="ChEBI" id="CHEBI:58210"/>
    </ligand>
</feature>
<dbReference type="SUPFAM" id="SSF52507">
    <property type="entry name" value="Homo-oligomeric flavin-containing Cys decarboxylases, HFCD"/>
    <property type="match status" value="1"/>
</dbReference>
<dbReference type="EMBL" id="QPJY01000001">
    <property type="protein sequence ID" value="RCX33145.1"/>
    <property type="molecule type" value="Genomic_DNA"/>
</dbReference>
<keyword evidence="1 7" id="KW-0637">Prenyltransferase</keyword>
<reference evidence="9 10" key="1">
    <citation type="submission" date="2018-07" db="EMBL/GenBank/DDBJ databases">
        <title>Genomic Encyclopedia of Type Strains, Phase IV (KMG-IV): sequencing the most valuable type-strain genomes for metagenomic binning, comparative biology and taxonomic classification.</title>
        <authorList>
            <person name="Goeker M."/>
        </authorList>
    </citation>
    <scope>NUCLEOTIDE SEQUENCE [LARGE SCALE GENOMIC DNA]</scope>
    <source>
        <strain evidence="9 10">DSM 26407</strain>
    </source>
</reference>
<dbReference type="Gene3D" id="3.40.50.1950">
    <property type="entry name" value="Flavin prenyltransferase-like"/>
    <property type="match status" value="1"/>
</dbReference>
<evidence type="ECO:0000256" key="4">
    <source>
        <dbReference type="ARBA" id="ARBA00022679"/>
    </source>
</evidence>
<dbReference type="Pfam" id="PF02441">
    <property type="entry name" value="Flavoprotein"/>
    <property type="match status" value="1"/>
</dbReference>
<comment type="caution">
    <text evidence="7">Lacks conserved residue(s) required for the propagation of feature annotation.</text>
</comment>
<name>A0A369CJ90_9GAMM</name>
<organism evidence="9 10">
    <name type="scientific">Thioalbus denitrificans</name>
    <dbReference type="NCBI Taxonomy" id="547122"/>
    <lineage>
        <taxon>Bacteria</taxon>
        <taxon>Pseudomonadati</taxon>
        <taxon>Pseudomonadota</taxon>
        <taxon>Gammaproteobacteria</taxon>
        <taxon>Chromatiales</taxon>
        <taxon>Ectothiorhodospiraceae</taxon>
        <taxon>Thioalbus</taxon>
    </lineage>
</organism>
<dbReference type="HAMAP" id="MF_01984">
    <property type="entry name" value="ubiX_pad"/>
    <property type="match status" value="1"/>
</dbReference>
<dbReference type="FunFam" id="3.40.50.1950:FF:000001">
    <property type="entry name" value="Flavin prenyltransferase UbiX"/>
    <property type="match status" value="1"/>
</dbReference>
<dbReference type="OrthoDB" id="9781577at2"/>
<dbReference type="RefSeq" id="WP_114278018.1">
    <property type="nucleotide sequence ID" value="NZ_QPJY01000001.1"/>
</dbReference>
<comment type="catalytic activity">
    <reaction evidence="5 7">
        <text>dimethylallyl phosphate + FMNH2 = prenylated FMNH2 + phosphate</text>
        <dbReference type="Rhea" id="RHEA:37743"/>
        <dbReference type="ChEBI" id="CHEBI:43474"/>
        <dbReference type="ChEBI" id="CHEBI:57618"/>
        <dbReference type="ChEBI" id="CHEBI:87467"/>
        <dbReference type="ChEBI" id="CHEBI:88052"/>
        <dbReference type="EC" id="2.5.1.129"/>
    </reaction>
</comment>
<evidence type="ECO:0000313" key="10">
    <source>
        <dbReference type="Proteomes" id="UP000252707"/>
    </source>
</evidence>
<dbReference type="InterPro" id="IPR004507">
    <property type="entry name" value="UbiX-like"/>
</dbReference>
<evidence type="ECO:0000256" key="3">
    <source>
        <dbReference type="ARBA" id="ARBA00022643"/>
    </source>
</evidence>
<keyword evidence="10" id="KW-1185">Reference proteome</keyword>
<dbReference type="GO" id="GO:0016831">
    <property type="term" value="F:carboxy-lyase activity"/>
    <property type="evidence" value="ECO:0007669"/>
    <property type="project" value="TreeGrafter"/>
</dbReference>
<comment type="caution">
    <text evidence="9">The sequence shown here is derived from an EMBL/GenBank/DDBJ whole genome shotgun (WGS) entry which is preliminary data.</text>
</comment>
<dbReference type="EC" id="2.5.1.129" evidence="7"/>
<evidence type="ECO:0000313" key="9">
    <source>
        <dbReference type="EMBL" id="RCX33145.1"/>
    </source>
</evidence>
<evidence type="ECO:0000259" key="8">
    <source>
        <dbReference type="Pfam" id="PF02441"/>
    </source>
</evidence>
<comment type="function">
    <text evidence="7">Flavin prenyltransferase that catalyzes the synthesis of the prenylated FMN cofactor (prenyl-FMN) for 4-hydroxy-3-polyprenylbenzoic acid decarboxylase UbiD. The prenyltransferase is metal-independent and links a dimethylallyl moiety from dimethylallyl monophosphate (DMAP) to the flavin N5 and C6 atoms of FMN.</text>
</comment>
<dbReference type="NCBIfam" id="TIGR00421">
    <property type="entry name" value="ubiX_pad"/>
    <property type="match status" value="1"/>
</dbReference>
<proteinExistence type="inferred from homology"/>
<feature type="binding site" evidence="7">
    <location>
        <position position="173"/>
    </location>
    <ligand>
        <name>dimethylallyl phosphate</name>
        <dbReference type="ChEBI" id="CHEBI:88052"/>
    </ligand>
</feature>
<keyword evidence="3 7" id="KW-0288">FMN</keyword>
<feature type="binding site" evidence="7">
    <location>
        <position position="143"/>
    </location>
    <ligand>
        <name>FMN</name>
        <dbReference type="ChEBI" id="CHEBI:58210"/>
    </ligand>
</feature>
<evidence type="ECO:0000256" key="5">
    <source>
        <dbReference type="ARBA" id="ARBA00050612"/>
    </source>
</evidence>
<gene>
    <name evidence="7" type="primary">ubiX</name>
    <name evidence="9" type="ORF">DFQ59_101444</name>
</gene>
<dbReference type="Proteomes" id="UP000252707">
    <property type="component" value="Unassembled WGS sequence"/>
</dbReference>
<comment type="similarity">
    <text evidence="6 7">Belongs to the UbiX/PAD1 family.</text>
</comment>
<feature type="binding site" evidence="7">
    <location>
        <begin position="108"/>
        <end position="111"/>
    </location>
    <ligand>
        <name>FMN</name>
        <dbReference type="ChEBI" id="CHEBI:58210"/>
    </ligand>
</feature>
<evidence type="ECO:0000256" key="1">
    <source>
        <dbReference type="ARBA" id="ARBA00022602"/>
    </source>
</evidence>
<evidence type="ECO:0000256" key="6">
    <source>
        <dbReference type="ARBA" id="ARBA00060793"/>
    </source>
</evidence>
<dbReference type="NCBIfam" id="NF004685">
    <property type="entry name" value="PRK06029.1"/>
    <property type="match status" value="1"/>
</dbReference>
<dbReference type="InterPro" id="IPR036551">
    <property type="entry name" value="Flavin_trans-like"/>
</dbReference>
<dbReference type="AlphaFoldDB" id="A0A369CJ90"/>
<dbReference type="InterPro" id="IPR003382">
    <property type="entry name" value="Flavoprotein"/>
</dbReference>